<evidence type="ECO:0000259" key="2">
    <source>
        <dbReference type="Pfam" id="PF00850"/>
    </source>
</evidence>
<dbReference type="Gene3D" id="3.40.800.20">
    <property type="entry name" value="Histone deacetylase domain"/>
    <property type="match status" value="1"/>
</dbReference>
<protein>
    <submittedName>
        <fullName evidence="3">Histone deacetylase-like amidohydrolase</fullName>
    </submittedName>
</protein>
<keyword evidence="4" id="KW-1185">Reference proteome</keyword>
<dbReference type="SUPFAM" id="SSF52768">
    <property type="entry name" value="Arginase/deacetylase"/>
    <property type="match status" value="1"/>
</dbReference>
<dbReference type="InterPro" id="IPR023801">
    <property type="entry name" value="His_deacetylse_dom"/>
</dbReference>
<dbReference type="Pfam" id="PF00850">
    <property type="entry name" value="Hist_deacetyl"/>
    <property type="match status" value="1"/>
</dbReference>
<evidence type="ECO:0000256" key="1">
    <source>
        <dbReference type="ARBA" id="ARBA00005947"/>
    </source>
</evidence>
<dbReference type="InterPro" id="IPR037138">
    <property type="entry name" value="His_deacetylse_dom_sf"/>
</dbReference>
<dbReference type="AlphaFoldDB" id="A0AAN1X9V0"/>
<dbReference type="PANTHER" id="PTHR10625:SF10">
    <property type="entry name" value="HISTONE DEACETYLASE HDAC1"/>
    <property type="match status" value="1"/>
</dbReference>
<evidence type="ECO:0000313" key="3">
    <source>
        <dbReference type="EMBL" id="BCK87605.1"/>
    </source>
</evidence>
<evidence type="ECO:0000313" key="4">
    <source>
        <dbReference type="Proteomes" id="UP001320326"/>
    </source>
</evidence>
<proteinExistence type="inferred from homology"/>
<name>A0AAN1X9V0_9PROT</name>
<organism evidence="3 4">
    <name type="scientific">Sideroxyarcus emersonii</name>
    <dbReference type="NCBI Taxonomy" id="2764705"/>
    <lineage>
        <taxon>Bacteria</taxon>
        <taxon>Pseudomonadati</taxon>
        <taxon>Pseudomonadota</taxon>
        <taxon>Betaproteobacteria</taxon>
        <taxon>Nitrosomonadales</taxon>
        <taxon>Gallionellaceae</taxon>
        <taxon>Sideroxyarcus</taxon>
    </lineage>
</organism>
<dbReference type="PRINTS" id="PR01270">
    <property type="entry name" value="HDASUPER"/>
</dbReference>
<dbReference type="KEGG" id="seme:MIZ01_1396"/>
<dbReference type="GO" id="GO:0040029">
    <property type="term" value="P:epigenetic regulation of gene expression"/>
    <property type="evidence" value="ECO:0007669"/>
    <property type="project" value="TreeGrafter"/>
</dbReference>
<reference evidence="3 4" key="1">
    <citation type="journal article" date="2022" name="Int. J. Syst. Evol. Microbiol.">
        <title>&lt;i&gt;Sideroxyarcus emersonii&lt;/i&gt; gen. nov. sp. nov., a neutrophilic, microaerobic iron- and thiosulfate-oxidizing bacterium isolated from iron-rich wetland sediment.</title>
        <authorList>
            <person name="Kato S."/>
            <person name="Itoh T."/>
            <person name="Iino T."/>
            <person name="Ohkuma M."/>
        </authorList>
    </citation>
    <scope>NUCLEOTIDE SEQUENCE [LARGE SCALE GENOMIC DNA]</scope>
    <source>
        <strain evidence="3 4">MIZ01</strain>
    </source>
</reference>
<feature type="domain" description="Histone deacetylase" evidence="2">
    <location>
        <begin position="20"/>
        <end position="303"/>
    </location>
</feature>
<dbReference type="InterPro" id="IPR000286">
    <property type="entry name" value="HDACs"/>
</dbReference>
<dbReference type="CDD" id="cd11599">
    <property type="entry name" value="HDAC_classII_2"/>
    <property type="match status" value="1"/>
</dbReference>
<dbReference type="GO" id="GO:0004407">
    <property type="term" value="F:histone deacetylase activity"/>
    <property type="evidence" value="ECO:0007669"/>
    <property type="project" value="TreeGrafter"/>
</dbReference>
<accession>A0AAN1X9V0</accession>
<dbReference type="PANTHER" id="PTHR10625">
    <property type="entry name" value="HISTONE DEACETYLASE HDAC1-RELATED"/>
    <property type="match status" value="1"/>
</dbReference>
<dbReference type="RefSeq" id="WP_237246175.1">
    <property type="nucleotide sequence ID" value="NZ_AP023423.1"/>
</dbReference>
<dbReference type="Proteomes" id="UP001320326">
    <property type="component" value="Chromosome"/>
</dbReference>
<sequence length="307" mass="33498">MQTAYITHSLCLKHDMGSHHPESPARIHAIEDQLIASGLFGYLQHHEAPEATREQLLRVHDAGYLDAIAAMAPQQGRVDLDGDTSMNPFTYPAALRAAGAAVMGVDLVMAGKVENAFCNIRPPGHHAERDRAMGFCIFNNIAVAAAHALAAHGLSRVAIADFDVHHGNGTEHTFHEDPRVMLCSTFQHPFYPYCGADSGNDHIVNVPLAAGSGSREFRDAVTGLWLPALERFQPELLLISAGFDAHREDDMAMLKLVDADYGWVTEQLKKLAEKHCRGRIVSMLEGGYELHALGRSAMTHIKVLSGL</sequence>
<gene>
    <name evidence="3" type="ORF">MIZ01_1396</name>
</gene>
<dbReference type="InterPro" id="IPR023696">
    <property type="entry name" value="Ureohydrolase_dom_sf"/>
</dbReference>
<comment type="similarity">
    <text evidence="1">Belongs to the histone deacetylase family.</text>
</comment>
<dbReference type="EMBL" id="AP023423">
    <property type="protein sequence ID" value="BCK87605.1"/>
    <property type="molecule type" value="Genomic_DNA"/>
</dbReference>